<reference evidence="3 4" key="1">
    <citation type="submission" date="2019-10" db="EMBL/GenBank/DDBJ databases">
        <title>A soil myxobacterium in the family Polyangiaceae.</title>
        <authorList>
            <person name="Li Y."/>
            <person name="Wang J."/>
        </authorList>
    </citation>
    <scope>NUCLEOTIDE SEQUENCE [LARGE SCALE GENOMIC DNA]</scope>
    <source>
        <strain evidence="3 4">DSM 14734</strain>
    </source>
</reference>
<feature type="domain" description="ADYC" evidence="2">
    <location>
        <begin position="107"/>
        <end position="295"/>
    </location>
</feature>
<accession>A0A6N7PIX3</accession>
<organism evidence="3 4">
    <name type="scientific">Polyangium spumosum</name>
    <dbReference type="NCBI Taxonomy" id="889282"/>
    <lineage>
        <taxon>Bacteria</taxon>
        <taxon>Pseudomonadati</taxon>
        <taxon>Myxococcota</taxon>
        <taxon>Polyangia</taxon>
        <taxon>Polyangiales</taxon>
        <taxon>Polyangiaceae</taxon>
        <taxon>Polyangium</taxon>
    </lineage>
</organism>
<dbReference type="EMBL" id="WJIE01000002">
    <property type="protein sequence ID" value="MRG91938.1"/>
    <property type="molecule type" value="Genomic_DNA"/>
</dbReference>
<evidence type="ECO:0000313" key="3">
    <source>
        <dbReference type="EMBL" id="MRG91938.1"/>
    </source>
</evidence>
<dbReference type="Proteomes" id="UP000440224">
    <property type="component" value="Unassembled WGS sequence"/>
</dbReference>
<dbReference type="InterPro" id="IPR045426">
    <property type="entry name" value="ADYC"/>
</dbReference>
<keyword evidence="1" id="KW-0732">Signal</keyword>
<evidence type="ECO:0000259" key="2">
    <source>
        <dbReference type="Pfam" id="PF20032"/>
    </source>
</evidence>
<dbReference type="AlphaFoldDB" id="A0A6N7PIX3"/>
<feature type="signal peptide" evidence="1">
    <location>
        <begin position="1"/>
        <end position="30"/>
    </location>
</feature>
<proteinExistence type="predicted"/>
<protein>
    <submittedName>
        <fullName evidence="3">Pentapeptide repeat-containing protein</fullName>
    </submittedName>
</protein>
<sequence length="356" mass="37966">MHSWMSCTSEIGWRRATARASILLTMLAGAACTEQTADEEEEVITSVQALSTTNGLALNGIALNGLALNGIALNGVSLNGLALNGVKLEGTEFVGKTADGKPVAPEAFLGAIFTGMLSNGQTISLRIDDRVTSTRPDVFLYEISYLSNPKQDDWKSLCGTSGGTPRRAIPLPGTWDYSQKTTTSGMHLPSETSFTFACRPYAIAKCVELGYKPWSDVTECAKPGVCKEIPGTLLHQACTRMLRADYCGDGVPHTQDGTPVDVWDELGIQASAGNEFVFEAEWTPMGARCIEHTRWLGDTSGSVASYVNKVCPSRWASAQPSYDCGGPGSKLRTANGFSVPPLVRSLIGNESALPTD</sequence>
<gene>
    <name evidence="3" type="ORF">GF068_08370</name>
</gene>
<dbReference type="RefSeq" id="WP_153818788.1">
    <property type="nucleotide sequence ID" value="NZ_WJIE01000002.1"/>
</dbReference>
<dbReference type="Pfam" id="PF20032">
    <property type="entry name" value="ADYC"/>
    <property type="match status" value="1"/>
</dbReference>
<comment type="caution">
    <text evidence="3">The sequence shown here is derived from an EMBL/GenBank/DDBJ whole genome shotgun (WGS) entry which is preliminary data.</text>
</comment>
<evidence type="ECO:0000313" key="4">
    <source>
        <dbReference type="Proteomes" id="UP000440224"/>
    </source>
</evidence>
<feature type="chain" id="PRO_5027070992" evidence="1">
    <location>
        <begin position="31"/>
        <end position="356"/>
    </location>
</feature>
<evidence type="ECO:0000256" key="1">
    <source>
        <dbReference type="SAM" id="SignalP"/>
    </source>
</evidence>
<dbReference type="OrthoDB" id="8066319at2"/>
<name>A0A6N7PIX3_9BACT</name>
<keyword evidence="4" id="KW-1185">Reference proteome</keyword>